<comment type="caution">
    <text evidence="1">The sequence shown here is derived from an EMBL/GenBank/DDBJ whole genome shotgun (WGS) entry which is preliminary data.</text>
</comment>
<sequence>MSDKVYCEDCFYYQKSGGDPMFPVWTWIEACRYINNVIINNIGKSPTIISNKVLPNLLNSGNMIEVAAHFDKMYEYKKHPQEINKNRDCKWFDLMENKLLQCRIRKRHNIRYDKNIHSNKEYSNDKRKNIGIYK</sequence>
<dbReference type="AlphaFoldDB" id="A0A0F9I6P9"/>
<name>A0A0F9I6P9_9ZZZZ</name>
<gene>
    <name evidence="1" type="ORF">LCGC14_1978160</name>
</gene>
<protein>
    <submittedName>
        <fullName evidence="1">Uncharacterized protein</fullName>
    </submittedName>
</protein>
<organism evidence="1">
    <name type="scientific">marine sediment metagenome</name>
    <dbReference type="NCBI Taxonomy" id="412755"/>
    <lineage>
        <taxon>unclassified sequences</taxon>
        <taxon>metagenomes</taxon>
        <taxon>ecological metagenomes</taxon>
    </lineage>
</organism>
<reference evidence="1" key="1">
    <citation type="journal article" date="2015" name="Nature">
        <title>Complex archaea that bridge the gap between prokaryotes and eukaryotes.</title>
        <authorList>
            <person name="Spang A."/>
            <person name="Saw J.H."/>
            <person name="Jorgensen S.L."/>
            <person name="Zaremba-Niedzwiedzka K."/>
            <person name="Martijn J."/>
            <person name="Lind A.E."/>
            <person name="van Eijk R."/>
            <person name="Schleper C."/>
            <person name="Guy L."/>
            <person name="Ettema T.J."/>
        </authorList>
    </citation>
    <scope>NUCLEOTIDE SEQUENCE</scope>
</reference>
<accession>A0A0F9I6P9</accession>
<evidence type="ECO:0000313" key="1">
    <source>
        <dbReference type="EMBL" id="KKL83097.1"/>
    </source>
</evidence>
<proteinExistence type="predicted"/>
<dbReference type="EMBL" id="LAZR01022083">
    <property type="protein sequence ID" value="KKL83097.1"/>
    <property type="molecule type" value="Genomic_DNA"/>
</dbReference>